<dbReference type="PANTHER" id="PTHR43037">
    <property type="entry name" value="UNNAMED PRODUCT-RELATED"/>
    <property type="match status" value="1"/>
</dbReference>
<dbReference type="Pfam" id="PF00326">
    <property type="entry name" value="Peptidase_S9"/>
    <property type="match status" value="1"/>
</dbReference>
<evidence type="ECO:0000256" key="4">
    <source>
        <dbReference type="SAM" id="SignalP"/>
    </source>
</evidence>
<name>A0ABW7AIS8_9ACTN</name>
<keyword evidence="1 4" id="KW-0732">Signal</keyword>
<proteinExistence type="predicted"/>
<dbReference type="Gene3D" id="3.40.50.1820">
    <property type="entry name" value="alpha/beta hydrolase"/>
    <property type="match status" value="1"/>
</dbReference>
<protein>
    <submittedName>
        <fullName evidence="7">Prolyl oligopeptidase family serine peptidase</fullName>
    </submittedName>
</protein>
<dbReference type="InterPro" id="IPR019248">
    <property type="entry name" value="Glucodextran_C"/>
</dbReference>
<keyword evidence="8" id="KW-1185">Reference proteome</keyword>
<dbReference type="InterPro" id="IPR001375">
    <property type="entry name" value="Peptidase_S9_cat"/>
</dbReference>
<reference evidence="7 8" key="1">
    <citation type="submission" date="2024-10" db="EMBL/GenBank/DDBJ databases">
        <authorList>
            <person name="Topkara A.R."/>
            <person name="Saygin H."/>
        </authorList>
    </citation>
    <scope>NUCLEOTIDE SEQUENCE [LARGE SCALE GENOMIC DNA]</scope>
    <source>
        <strain evidence="7 8">M3C6</strain>
    </source>
</reference>
<dbReference type="SUPFAM" id="SSF49344">
    <property type="entry name" value="CBD9-like"/>
    <property type="match status" value="1"/>
</dbReference>
<evidence type="ECO:0000256" key="3">
    <source>
        <dbReference type="SAM" id="MobiDB-lite"/>
    </source>
</evidence>
<organism evidence="7 8">
    <name type="scientific">Nonomuraea marmarensis</name>
    <dbReference type="NCBI Taxonomy" id="3351344"/>
    <lineage>
        <taxon>Bacteria</taxon>
        <taxon>Bacillati</taxon>
        <taxon>Actinomycetota</taxon>
        <taxon>Actinomycetes</taxon>
        <taxon>Streptosporangiales</taxon>
        <taxon>Streptosporangiaceae</taxon>
        <taxon>Nonomuraea</taxon>
    </lineage>
</organism>
<dbReference type="PANTHER" id="PTHR43037:SF5">
    <property type="entry name" value="FERULOYL ESTERASE"/>
    <property type="match status" value="1"/>
</dbReference>
<feature type="chain" id="PRO_5045537750" evidence="4">
    <location>
        <begin position="30"/>
        <end position="746"/>
    </location>
</feature>
<dbReference type="InterPro" id="IPR029058">
    <property type="entry name" value="AB_hydrolase_fold"/>
</dbReference>
<evidence type="ECO:0000256" key="2">
    <source>
        <dbReference type="ARBA" id="ARBA00022801"/>
    </source>
</evidence>
<dbReference type="Pfam" id="PF09985">
    <property type="entry name" value="Glucodextran_C"/>
    <property type="match status" value="1"/>
</dbReference>
<evidence type="ECO:0000313" key="7">
    <source>
        <dbReference type="EMBL" id="MFG1706948.1"/>
    </source>
</evidence>
<feature type="signal peptide" evidence="4">
    <location>
        <begin position="1"/>
        <end position="29"/>
    </location>
</feature>
<feature type="domain" description="Glucodextranase-like C-terminal" evidence="6">
    <location>
        <begin position="109"/>
        <end position="160"/>
    </location>
</feature>
<dbReference type="RefSeq" id="WP_393170255.1">
    <property type="nucleotide sequence ID" value="NZ_JBICRM010000018.1"/>
</dbReference>
<sequence>MQRQHSTRLAMAIVFAAALTVTSAPPALAAPADPAGASCFGPKFGREVHSPTPRPVKGSLPGGDPRPGPDLLYAPLADAPQLRNTTPWQADPILVSGTSAYRRGEFLYQDFLYDDAGAGPYTYPTDPVYARNAADLVELRLKPLERGTAIRLTYNTMLNPDLAATTIALGDAAGVRPLPYGAGAQAPATVFVTVHGSTATITDAATGEPIAGTPPQVAVDTERRQVHVCVPYDAFDPRGQRSVRVAAGTGLWDQAGDKYLVPGAAPADATHPGGAGTLTNPPAFFNAAFRYDEPLSGFRTGRQLAVLRTNDLSPFFADVDFVKLAYGVNDDSGVPRTGYMNRILASHFESAQGRGAATTLQPDLCPAGGCQPPSYAGRLQPYEIYVPQTAAPRDGYGLMLNPHAAGGNHNSYAGGQSRWQQEIGERDTPYISVTPNARGTTYWYYGQAGAEVFEVWADVAHRYRLDPSRTMIGGLSMGGYATWKLAGQFPDLFAATPSIVPCPSAGVAYRQGGPVPGGEASLTRLSAPSFRNVPQLVWAGTQDTVCSYWAQTEYINQLDTLGYRYEFFSFPVGHAFPLGNEFQPMVDWMGTRQVVRDPAHVTYVMNGMMHEPGVGLNADHAYWLSGLKLRDAAAGPPTGTVDVFSHGFGRGDPAATPTHTESGQLQGATQPISYTMQSRDWEAAPKIPTRNRLDITATNITELTVNVDRARVSCKADLNVRSDGPIVVTLDGCGHKGRHVYPGGPA</sequence>
<accession>A0ABW7AIS8</accession>
<comment type="caution">
    <text evidence="7">The sequence shown here is derived from an EMBL/GenBank/DDBJ whole genome shotgun (WGS) entry which is preliminary data.</text>
</comment>
<dbReference type="InterPro" id="IPR050955">
    <property type="entry name" value="Plant_Biomass_Hydrol_Est"/>
</dbReference>
<gene>
    <name evidence="7" type="ORF">ACFLIM_27520</name>
</gene>
<feature type="region of interest" description="Disordered" evidence="3">
    <location>
        <begin position="43"/>
        <end position="71"/>
    </location>
</feature>
<evidence type="ECO:0000259" key="5">
    <source>
        <dbReference type="Pfam" id="PF00326"/>
    </source>
</evidence>
<dbReference type="Proteomes" id="UP001603978">
    <property type="component" value="Unassembled WGS sequence"/>
</dbReference>
<dbReference type="Gene3D" id="2.60.40.1190">
    <property type="match status" value="1"/>
</dbReference>
<dbReference type="EMBL" id="JBICRM010000018">
    <property type="protein sequence ID" value="MFG1706948.1"/>
    <property type="molecule type" value="Genomic_DNA"/>
</dbReference>
<dbReference type="SUPFAM" id="SSF53474">
    <property type="entry name" value="alpha/beta-Hydrolases"/>
    <property type="match status" value="1"/>
</dbReference>
<evidence type="ECO:0000256" key="1">
    <source>
        <dbReference type="ARBA" id="ARBA00022729"/>
    </source>
</evidence>
<feature type="domain" description="Peptidase S9 prolyl oligopeptidase catalytic" evidence="5">
    <location>
        <begin position="451"/>
        <end position="502"/>
    </location>
</feature>
<evidence type="ECO:0000259" key="6">
    <source>
        <dbReference type="Pfam" id="PF09985"/>
    </source>
</evidence>
<keyword evidence="2" id="KW-0378">Hydrolase</keyword>
<evidence type="ECO:0000313" key="8">
    <source>
        <dbReference type="Proteomes" id="UP001603978"/>
    </source>
</evidence>